<name>A0A2V5H2N7_ASPV1</name>
<feature type="non-terminal residue" evidence="1">
    <location>
        <position position="1"/>
    </location>
</feature>
<sequence>LLSRHDLVRTPEKQRTLLFEKSQPSTLQPTQFSRHVKRGLAGCLALCPRTHDLSIEYVSGGDTDVTILFNSNTRCLKIHEKYLRPDTAHELAPCFAYTMSHADHENSGPFFCDHIVEELYEQTLEQVIDPPDPVLVRSLRLAARDSLQLMPRMTSVAL</sequence>
<organism evidence="1 2">
    <name type="scientific">Aspergillus violaceofuscus (strain CBS 115571)</name>
    <dbReference type="NCBI Taxonomy" id="1450538"/>
    <lineage>
        <taxon>Eukaryota</taxon>
        <taxon>Fungi</taxon>
        <taxon>Dikarya</taxon>
        <taxon>Ascomycota</taxon>
        <taxon>Pezizomycotina</taxon>
        <taxon>Eurotiomycetes</taxon>
        <taxon>Eurotiomycetidae</taxon>
        <taxon>Eurotiales</taxon>
        <taxon>Aspergillaceae</taxon>
        <taxon>Aspergillus</taxon>
    </lineage>
</organism>
<evidence type="ECO:0000313" key="1">
    <source>
        <dbReference type="EMBL" id="PYI15934.1"/>
    </source>
</evidence>
<proteinExistence type="predicted"/>
<evidence type="ECO:0000313" key="2">
    <source>
        <dbReference type="Proteomes" id="UP000249829"/>
    </source>
</evidence>
<accession>A0A2V5H2N7</accession>
<keyword evidence="2" id="KW-1185">Reference proteome</keyword>
<reference evidence="1 2" key="1">
    <citation type="submission" date="2018-02" db="EMBL/GenBank/DDBJ databases">
        <title>The genomes of Aspergillus section Nigri reveals drivers in fungal speciation.</title>
        <authorList>
            <consortium name="DOE Joint Genome Institute"/>
            <person name="Vesth T.C."/>
            <person name="Nybo J."/>
            <person name="Theobald S."/>
            <person name="Brandl J."/>
            <person name="Frisvad J.C."/>
            <person name="Nielsen K.F."/>
            <person name="Lyhne E.K."/>
            <person name="Kogle M.E."/>
            <person name="Kuo A."/>
            <person name="Riley R."/>
            <person name="Clum A."/>
            <person name="Nolan M."/>
            <person name="Lipzen A."/>
            <person name="Salamov A."/>
            <person name="Henrissat B."/>
            <person name="Wiebenga A."/>
            <person name="De vries R.P."/>
            <person name="Grigoriev I.V."/>
            <person name="Mortensen U.H."/>
            <person name="Andersen M.R."/>
            <person name="Baker S.E."/>
        </authorList>
    </citation>
    <scope>NUCLEOTIDE SEQUENCE [LARGE SCALE GENOMIC DNA]</scope>
    <source>
        <strain evidence="1 2">CBS 115571</strain>
    </source>
</reference>
<gene>
    <name evidence="1" type="ORF">BO99DRAFT_466920</name>
</gene>
<dbReference type="AlphaFoldDB" id="A0A2V5H2N7"/>
<dbReference type="Proteomes" id="UP000249829">
    <property type="component" value="Unassembled WGS sequence"/>
</dbReference>
<dbReference type="EMBL" id="KZ825177">
    <property type="protein sequence ID" value="PYI15934.1"/>
    <property type="molecule type" value="Genomic_DNA"/>
</dbReference>
<protein>
    <submittedName>
        <fullName evidence="1">Uncharacterized protein</fullName>
    </submittedName>
</protein>